<dbReference type="EMBL" id="JBHMDO010000044">
    <property type="protein sequence ID" value="MFB9329649.1"/>
    <property type="molecule type" value="Genomic_DNA"/>
</dbReference>
<evidence type="ECO:0000256" key="3">
    <source>
        <dbReference type="ARBA" id="ARBA00023027"/>
    </source>
</evidence>
<evidence type="ECO:0000256" key="4">
    <source>
        <dbReference type="RuleBase" id="RU003719"/>
    </source>
</evidence>
<evidence type="ECO:0000256" key="2">
    <source>
        <dbReference type="ARBA" id="ARBA00023002"/>
    </source>
</evidence>
<keyword evidence="8" id="KW-1185">Reference proteome</keyword>
<evidence type="ECO:0000259" key="6">
    <source>
        <dbReference type="Pfam" id="PF02826"/>
    </source>
</evidence>
<evidence type="ECO:0000259" key="5">
    <source>
        <dbReference type="Pfam" id="PF00389"/>
    </source>
</evidence>
<dbReference type="InterPro" id="IPR006140">
    <property type="entry name" value="D-isomer_DH_NAD-bd"/>
</dbReference>
<dbReference type="Proteomes" id="UP001589747">
    <property type="component" value="Unassembled WGS sequence"/>
</dbReference>
<dbReference type="RefSeq" id="WP_377500102.1">
    <property type="nucleotide sequence ID" value="NZ_JBHMDO010000044.1"/>
</dbReference>
<evidence type="ECO:0000256" key="1">
    <source>
        <dbReference type="ARBA" id="ARBA00005854"/>
    </source>
</evidence>
<dbReference type="PANTHER" id="PTHR43761:SF1">
    <property type="entry name" value="D-ISOMER SPECIFIC 2-HYDROXYACID DEHYDROGENASE CATALYTIC DOMAIN-CONTAINING PROTEIN-RELATED"/>
    <property type="match status" value="1"/>
</dbReference>
<dbReference type="InterPro" id="IPR036291">
    <property type="entry name" value="NAD(P)-bd_dom_sf"/>
</dbReference>
<evidence type="ECO:0000313" key="8">
    <source>
        <dbReference type="Proteomes" id="UP001589747"/>
    </source>
</evidence>
<dbReference type="Pfam" id="PF00389">
    <property type="entry name" value="2-Hacid_dh"/>
    <property type="match status" value="1"/>
</dbReference>
<protein>
    <submittedName>
        <fullName evidence="7">D-2-hydroxyacid dehydrogenase</fullName>
    </submittedName>
</protein>
<accession>A0ABV5KWS3</accession>
<sequence>MNIVVLDGYTLNPGDLSWAPFEALGSLTVYDRTPQELVLERAKDADVVMTNKTALPSEMIAALPNLRYIGVLATGYNVVDVEAAAARGITVTNVPDYSTYSVAQLVFAFVLHHCHRVAEHDLAVRAGRWTAGPDFTFSLFPLQELYGKTIGIVGFGGIGRQVARVAAAFGMNVLVHTRTPNLAPEWTAIRYVALEDLLREADFVTLHCPLTPQTSGLINQRTIGLMKRGAYLINTARGGHIVEADLAEALREGRIAGAGLDVLSTEPPPADHPLIGAPNCTITPHVAWATAEARGRLLHIAADNLDHFARGAVRNKVG</sequence>
<evidence type="ECO:0000313" key="7">
    <source>
        <dbReference type="EMBL" id="MFB9329649.1"/>
    </source>
</evidence>
<dbReference type="PANTHER" id="PTHR43761">
    <property type="entry name" value="D-ISOMER SPECIFIC 2-HYDROXYACID DEHYDROGENASE FAMILY PROTEIN (AFU_ORTHOLOGUE AFUA_1G13630)"/>
    <property type="match status" value="1"/>
</dbReference>
<organism evidence="7 8">
    <name type="scientific">Paenibacillus aurantiacus</name>
    <dbReference type="NCBI Taxonomy" id="1936118"/>
    <lineage>
        <taxon>Bacteria</taxon>
        <taxon>Bacillati</taxon>
        <taxon>Bacillota</taxon>
        <taxon>Bacilli</taxon>
        <taxon>Bacillales</taxon>
        <taxon>Paenibacillaceae</taxon>
        <taxon>Paenibacillus</taxon>
    </lineage>
</organism>
<dbReference type="SUPFAM" id="SSF52283">
    <property type="entry name" value="Formate/glycerate dehydrogenase catalytic domain-like"/>
    <property type="match status" value="1"/>
</dbReference>
<dbReference type="PROSITE" id="PS00065">
    <property type="entry name" value="D_2_HYDROXYACID_DH_1"/>
    <property type="match status" value="1"/>
</dbReference>
<name>A0ABV5KWS3_9BACL</name>
<dbReference type="PROSITE" id="PS00671">
    <property type="entry name" value="D_2_HYDROXYACID_DH_3"/>
    <property type="match status" value="1"/>
</dbReference>
<gene>
    <name evidence="7" type="ORF">ACFFSY_27240</name>
</gene>
<dbReference type="PROSITE" id="PS00670">
    <property type="entry name" value="D_2_HYDROXYACID_DH_2"/>
    <property type="match status" value="1"/>
</dbReference>
<keyword evidence="2 4" id="KW-0560">Oxidoreductase</keyword>
<dbReference type="CDD" id="cd12162">
    <property type="entry name" value="2-Hacid_dh_4"/>
    <property type="match status" value="1"/>
</dbReference>
<dbReference type="Pfam" id="PF02826">
    <property type="entry name" value="2-Hacid_dh_C"/>
    <property type="match status" value="1"/>
</dbReference>
<feature type="domain" description="D-isomer specific 2-hydroxyacid dehydrogenase NAD-binding" evidence="6">
    <location>
        <begin position="107"/>
        <end position="287"/>
    </location>
</feature>
<keyword evidence="3" id="KW-0520">NAD</keyword>
<dbReference type="SUPFAM" id="SSF51735">
    <property type="entry name" value="NAD(P)-binding Rossmann-fold domains"/>
    <property type="match status" value="1"/>
</dbReference>
<dbReference type="InterPro" id="IPR050418">
    <property type="entry name" value="D-iso_2-hydroxyacid_DH_PdxB"/>
</dbReference>
<reference evidence="7 8" key="1">
    <citation type="submission" date="2024-09" db="EMBL/GenBank/DDBJ databases">
        <authorList>
            <person name="Sun Q."/>
            <person name="Mori K."/>
        </authorList>
    </citation>
    <scope>NUCLEOTIDE SEQUENCE [LARGE SCALE GENOMIC DNA]</scope>
    <source>
        <strain evidence="7 8">TISTR 2452</strain>
    </source>
</reference>
<dbReference type="InterPro" id="IPR029752">
    <property type="entry name" value="D-isomer_DH_CS1"/>
</dbReference>
<comment type="caution">
    <text evidence="7">The sequence shown here is derived from an EMBL/GenBank/DDBJ whole genome shotgun (WGS) entry which is preliminary data.</text>
</comment>
<dbReference type="Gene3D" id="3.40.50.720">
    <property type="entry name" value="NAD(P)-binding Rossmann-like Domain"/>
    <property type="match status" value="2"/>
</dbReference>
<comment type="similarity">
    <text evidence="1 4">Belongs to the D-isomer specific 2-hydroxyacid dehydrogenase family.</text>
</comment>
<dbReference type="InterPro" id="IPR006139">
    <property type="entry name" value="D-isomer_2_OHA_DH_cat_dom"/>
</dbReference>
<proteinExistence type="inferred from homology"/>
<feature type="domain" description="D-isomer specific 2-hydroxyacid dehydrogenase catalytic" evidence="5">
    <location>
        <begin position="19"/>
        <end position="316"/>
    </location>
</feature>
<dbReference type="InterPro" id="IPR029753">
    <property type="entry name" value="D-isomer_DH_CS"/>
</dbReference>